<feature type="transmembrane region" description="Helical" evidence="10">
    <location>
        <begin position="96"/>
        <end position="113"/>
    </location>
</feature>
<dbReference type="InterPro" id="IPR002528">
    <property type="entry name" value="MATE_fam"/>
</dbReference>
<accession>A0ABU9BEV3</accession>
<dbReference type="InterPro" id="IPR048279">
    <property type="entry name" value="MdtK-like"/>
</dbReference>
<protein>
    <recommendedName>
        <fullName evidence="9">Multidrug-efflux transporter</fullName>
    </recommendedName>
</protein>
<feature type="transmembrane region" description="Helical" evidence="10">
    <location>
        <begin position="244"/>
        <end position="270"/>
    </location>
</feature>
<dbReference type="PIRSF" id="PIRSF006603">
    <property type="entry name" value="DinF"/>
    <property type="match status" value="1"/>
</dbReference>
<dbReference type="RefSeq" id="WP_341375983.1">
    <property type="nucleotide sequence ID" value="NZ_JBBUTF010000020.1"/>
</dbReference>
<evidence type="ECO:0000256" key="6">
    <source>
        <dbReference type="ARBA" id="ARBA00022989"/>
    </source>
</evidence>
<evidence type="ECO:0000313" key="12">
    <source>
        <dbReference type="Proteomes" id="UP001368500"/>
    </source>
</evidence>
<feature type="transmembrane region" description="Helical" evidence="10">
    <location>
        <begin position="133"/>
        <end position="150"/>
    </location>
</feature>
<keyword evidence="7" id="KW-0406">Ion transport</keyword>
<feature type="transmembrane region" description="Helical" evidence="10">
    <location>
        <begin position="396"/>
        <end position="414"/>
    </location>
</feature>
<organism evidence="11 12">
    <name type="scientific">Pseudaquabacterium rugosum</name>
    <dbReference type="NCBI Taxonomy" id="2984194"/>
    <lineage>
        <taxon>Bacteria</taxon>
        <taxon>Pseudomonadati</taxon>
        <taxon>Pseudomonadota</taxon>
        <taxon>Betaproteobacteria</taxon>
        <taxon>Burkholderiales</taxon>
        <taxon>Sphaerotilaceae</taxon>
        <taxon>Pseudaquabacterium</taxon>
    </lineage>
</organism>
<keyword evidence="12" id="KW-1185">Reference proteome</keyword>
<feature type="transmembrane region" description="Helical" evidence="10">
    <location>
        <begin position="162"/>
        <end position="182"/>
    </location>
</feature>
<feature type="transmembrane region" description="Helical" evidence="10">
    <location>
        <begin position="325"/>
        <end position="343"/>
    </location>
</feature>
<keyword evidence="6 10" id="KW-1133">Transmembrane helix</keyword>
<evidence type="ECO:0000256" key="2">
    <source>
        <dbReference type="ARBA" id="ARBA00022448"/>
    </source>
</evidence>
<dbReference type="NCBIfam" id="TIGR00797">
    <property type="entry name" value="matE"/>
    <property type="match status" value="1"/>
</dbReference>
<feature type="transmembrane region" description="Helical" evidence="10">
    <location>
        <begin position="15"/>
        <end position="35"/>
    </location>
</feature>
<evidence type="ECO:0000256" key="4">
    <source>
        <dbReference type="ARBA" id="ARBA00022475"/>
    </source>
</evidence>
<comment type="subcellular location">
    <subcellularLocation>
        <location evidence="1">Cell inner membrane</location>
        <topology evidence="1">Multi-pass membrane protein</topology>
    </subcellularLocation>
</comment>
<feature type="transmembrane region" description="Helical" evidence="10">
    <location>
        <begin position="282"/>
        <end position="305"/>
    </location>
</feature>
<name>A0ABU9BEV3_9BURK</name>
<dbReference type="PANTHER" id="PTHR43298">
    <property type="entry name" value="MULTIDRUG RESISTANCE PROTEIN NORM-RELATED"/>
    <property type="match status" value="1"/>
</dbReference>
<evidence type="ECO:0000256" key="7">
    <source>
        <dbReference type="ARBA" id="ARBA00023065"/>
    </source>
</evidence>
<dbReference type="Proteomes" id="UP001368500">
    <property type="component" value="Unassembled WGS sequence"/>
</dbReference>
<dbReference type="InterPro" id="IPR050222">
    <property type="entry name" value="MATE_MdtK"/>
</dbReference>
<keyword evidence="8 10" id="KW-0472">Membrane</keyword>
<dbReference type="CDD" id="cd13131">
    <property type="entry name" value="MATE_NorM_like"/>
    <property type="match status" value="1"/>
</dbReference>
<evidence type="ECO:0000256" key="3">
    <source>
        <dbReference type="ARBA" id="ARBA00022449"/>
    </source>
</evidence>
<feature type="transmembrane region" description="Helical" evidence="10">
    <location>
        <begin position="55"/>
        <end position="76"/>
    </location>
</feature>
<gene>
    <name evidence="11" type="ORF">AACH11_19750</name>
</gene>
<keyword evidence="3" id="KW-0050">Antiport</keyword>
<feature type="transmembrane region" description="Helical" evidence="10">
    <location>
        <begin position="440"/>
        <end position="460"/>
    </location>
</feature>
<evidence type="ECO:0000256" key="10">
    <source>
        <dbReference type="SAM" id="Phobius"/>
    </source>
</evidence>
<reference evidence="11 12" key="1">
    <citation type="submission" date="2024-04" db="EMBL/GenBank/DDBJ databases">
        <title>Novel species of the genus Ideonella isolated from streams.</title>
        <authorList>
            <person name="Lu H."/>
        </authorList>
    </citation>
    <scope>NUCLEOTIDE SEQUENCE [LARGE SCALE GENOMIC DNA]</scope>
    <source>
        <strain evidence="11 12">BYS139W</strain>
    </source>
</reference>
<evidence type="ECO:0000256" key="1">
    <source>
        <dbReference type="ARBA" id="ARBA00004429"/>
    </source>
</evidence>
<feature type="transmembrane region" description="Helical" evidence="10">
    <location>
        <begin position="188"/>
        <end position="216"/>
    </location>
</feature>
<evidence type="ECO:0000256" key="8">
    <source>
        <dbReference type="ARBA" id="ARBA00023136"/>
    </source>
</evidence>
<evidence type="ECO:0000256" key="9">
    <source>
        <dbReference type="ARBA" id="ARBA00031636"/>
    </source>
</evidence>
<comment type="caution">
    <text evidence="11">The sequence shown here is derived from an EMBL/GenBank/DDBJ whole genome shotgun (WGS) entry which is preliminary data.</text>
</comment>
<dbReference type="PANTHER" id="PTHR43298:SF2">
    <property type="entry name" value="FMN_FAD EXPORTER YEEO-RELATED"/>
    <property type="match status" value="1"/>
</dbReference>
<proteinExistence type="predicted"/>
<keyword evidence="5 10" id="KW-0812">Transmembrane</keyword>
<keyword evidence="2" id="KW-0813">Transport</keyword>
<evidence type="ECO:0000313" key="11">
    <source>
        <dbReference type="EMBL" id="MEK8028201.1"/>
    </source>
</evidence>
<keyword evidence="4" id="KW-1003">Cell membrane</keyword>
<dbReference type="EMBL" id="JBBUTF010000020">
    <property type="protein sequence ID" value="MEK8028201.1"/>
    <property type="molecule type" value="Genomic_DNA"/>
</dbReference>
<evidence type="ECO:0000256" key="5">
    <source>
        <dbReference type="ARBA" id="ARBA00022692"/>
    </source>
</evidence>
<dbReference type="Pfam" id="PF01554">
    <property type="entry name" value="MatE"/>
    <property type="match status" value="2"/>
</dbReference>
<sequence length="472" mass="48986">MPTPVHRFTADARRILTLAWPVIVGQLAVLAFGTLDTVLLARHATADLAALAVGGSAYIIVFIGLMGVVTAVSPIVGRLHGAGRHAEAGRQLWQALWLAGGLTGIGALALLWPDALLRASRLSPALDTQVRTYLAWLALALPAALGFAAFRGFSNAISRPRVVMRLQLGGLALKAPLAWALVGGVPALGVPALGITGCGISTVVAFWAQALAAIWLARRDPQHHRHALGARGAWRPDPAALKALLRLGIPMGAGIAVEITGFAAMALFIARLGETAVAGHQIATNLVGLLFMLPLGLSHGTAALVAQRIGAQDLADARRIGHHGLLLALGLALLAGGAVWLLRGPIVGLYTDRPDVAAAALPLLSWVLVFHAVDAVQTLTAFVLRAWHVALLPMGVYLLAVWGVGLGGGQWLAFGADGGATAAGAWLARWPADWQGARGFWIASTAGLGLAAVTLTLLQWRVTRRAAARVAG</sequence>